<dbReference type="Proteomes" id="UP001065252">
    <property type="component" value="Segment"/>
</dbReference>
<keyword evidence="1" id="KW-0472">Membrane</keyword>
<name>A0A976XRT1_9CAUD</name>
<sequence length="85" mass="9683">MYRLAFVAMLLLQLFVYSASYYVTRAIQYKKLQADLSPLASYKYLLILYGLSIGSVIMLFIGLYTPIIYLVGCILGIGGYMWFSN</sequence>
<dbReference type="EMBL" id="ON506927">
    <property type="protein sequence ID" value="UVD42899.1"/>
    <property type="molecule type" value="Genomic_DNA"/>
</dbReference>
<keyword evidence="3" id="KW-1185">Reference proteome</keyword>
<keyword evidence="1" id="KW-1133">Transmembrane helix</keyword>
<protein>
    <submittedName>
        <fullName evidence="2">Uncharacterized protein</fullName>
    </submittedName>
</protein>
<evidence type="ECO:0000313" key="3">
    <source>
        <dbReference type="Proteomes" id="UP001065252"/>
    </source>
</evidence>
<keyword evidence="1" id="KW-0812">Transmembrane</keyword>
<organism evidence="2 3">
    <name type="scientific">Enterococcus phage TJE1</name>
    <dbReference type="NCBI Taxonomy" id="2951262"/>
    <lineage>
        <taxon>Viruses</taxon>
        <taxon>Duplodnaviria</taxon>
        <taxon>Heunggongvirae</taxon>
        <taxon>Uroviricota</taxon>
        <taxon>Caudoviricetes</taxon>
        <taxon>Herelleviridae</taxon>
        <taxon>Brockvirinae</taxon>
        <taxon>Schiekvirus</taxon>
        <taxon>Schiekvirus Tje1</taxon>
    </lineage>
</organism>
<accession>A0A976XRT1</accession>
<feature type="transmembrane region" description="Helical" evidence="1">
    <location>
        <begin position="42"/>
        <end position="60"/>
    </location>
</feature>
<proteinExistence type="predicted"/>
<feature type="transmembrane region" description="Helical" evidence="1">
    <location>
        <begin position="67"/>
        <end position="83"/>
    </location>
</feature>
<evidence type="ECO:0000313" key="2">
    <source>
        <dbReference type="EMBL" id="UVD42899.1"/>
    </source>
</evidence>
<reference evidence="2" key="1">
    <citation type="submission" date="2022-05" db="EMBL/GenBank/DDBJ databases">
        <authorList>
            <person name="Enroth T.J."/>
            <person name="Johnson C.N."/>
            <person name="Duerkop B.A."/>
        </authorList>
    </citation>
    <scope>NUCLEOTIDE SEQUENCE</scope>
</reference>
<evidence type="ECO:0000256" key="1">
    <source>
        <dbReference type="SAM" id="Phobius"/>
    </source>
</evidence>